<keyword evidence="6" id="KW-1185">Reference proteome</keyword>
<dbReference type="Gene3D" id="3.40.50.10810">
    <property type="entry name" value="Tandem AAA-ATPase domain"/>
    <property type="match status" value="1"/>
</dbReference>
<dbReference type="Gene3D" id="3.40.50.300">
    <property type="entry name" value="P-loop containing nucleotide triphosphate hydrolases"/>
    <property type="match status" value="1"/>
</dbReference>
<accession>A0A2T3PAK8</accession>
<organism evidence="5 6">
    <name type="scientific">Photobacterium swingsii</name>
    <dbReference type="NCBI Taxonomy" id="680026"/>
    <lineage>
        <taxon>Bacteria</taxon>
        <taxon>Pseudomonadati</taxon>
        <taxon>Pseudomonadota</taxon>
        <taxon>Gammaproteobacteria</taxon>
        <taxon>Vibrionales</taxon>
        <taxon>Vibrionaceae</taxon>
        <taxon>Photobacterium</taxon>
    </lineage>
</organism>
<proteinExistence type="predicted"/>
<comment type="caution">
    <text evidence="5">The sequence shown here is derived from an EMBL/GenBank/DDBJ whole genome shotgun (WGS) entry which is preliminary data.</text>
</comment>
<evidence type="ECO:0000313" key="6">
    <source>
        <dbReference type="Proteomes" id="UP000240481"/>
    </source>
</evidence>
<evidence type="ECO:0000256" key="2">
    <source>
        <dbReference type="ARBA" id="ARBA00022806"/>
    </source>
</evidence>
<dbReference type="InterPro" id="IPR000330">
    <property type="entry name" value="SNF2_N"/>
</dbReference>
<dbReference type="Proteomes" id="UP000240481">
    <property type="component" value="Unassembled WGS sequence"/>
</dbReference>
<dbReference type="OrthoDB" id="9760715at2"/>
<protein>
    <recommendedName>
        <fullName evidence="7">ATP-dependent helicase</fullName>
    </recommendedName>
</protein>
<dbReference type="PANTHER" id="PTHR45629:SF7">
    <property type="entry name" value="DNA EXCISION REPAIR PROTEIN ERCC-6-RELATED"/>
    <property type="match status" value="1"/>
</dbReference>
<evidence type="ECO:0000256" key="1">
    <source>
        <dbReference type="ARBA" id="ARBA00022801"/>
    </source>
</evidence>
<sequence length="948" mass="107327">MTSSAQFTWQKTDTGFLFQVKLDNEILHPNQWSKFRLMAGDTPVVIDPLFRTVNEIIAPSITDSGIACSEGFIAALTELEIQKLCLPPVSHARVKIVAKGLISQPGFQLSYRLMTPEGRPMMGSKVSGISLKVRGQTELILEPLYSIINKLEQFNNVDTSDRDEKFVRWGEIKELLPEESIVDGQLRDITICRADRVTLDIKEHGVFNPLLIKPNTTKDWDVQGQADVEYAIPKARHTQFEDQFKTWSTARSNYAIGNGVYVVLPQRVQKVLGVIKDYQTRDSQERLAFVSNPHKVINEKLNQEDHPEELEAIFVETPDFISQRIDTIGIWSPKLCAYVAKREGDWVPDDDERLFFPIDDLLVNFTIDEMKRLLDEVNKALDAEVPEITFEGQRVPVSLETKNLLIKMLKPFDEPEGPPDTPLDVVAPILKDNIEEVEFEVIKHEARPKITRLPDSLKTKTLYEHQKYGVDWLANHWESGSIGALLADDMGLGKTMQALAFLASVKELMNNNHYPTKPFLIVAPSGLLKNWRDEAKLHVEEDGLGDVFEAFGAQIREIKNYTVIERNSIISGSGWVLTTYETLRDKIKYFLSIEWGVTIFDEAQKIKNPVSRMTEMAKSLSSDFTLILTGTPVENELKDLWCIVDTAQPGLFGSLSQFHNEYAKPAESDPAEAKRLKSLLVEKSTPPLMLRRLKEEHLDGLPQKFIHQVAKMMPEQQAAEYENIVRDAQLKRGMAGGVLETIQKIRRASLIAEEFDGNGITDGVVKRSARLTALIEILDKVKESGEKVLIFCEAIDVQEYLSGYLQHRYQLPSRPRRINGSVDGYTRKQFVDEFQNGTEGEFDVMLLSPKAGGVGLTITAANHVIHLTRWWNPAVEDQSTDRAFRIGQKKDVNVYLPMAIHPKYKDGSFDANLNRLLTKKRHLSYNALMPGTISKDEMGDLILQNVVD</sequence>
<keyword evidence="1" id="KW-0378">Hydrolase</keyword>
<dbReference type="GO" id="GO:0004386">
    <property type="term" value="F:helicase activity"/>
    <property type="evidence" value="ECO:0007669"/>
    <property type="project" value="UniProtKB-KW"/>
</dbReference>
<reference evidence="5 6" key="1">
    <citation type="submission" date="2018-01" db="EMBL/GenBank/DDBJ databases">
        <title>Whole genome sequencing of Histamine producing bacteria.</title>
        <authorList>
            <person name="Butler K."/>
        </authorList>
    </citation>
    <scope>NUCLEOTIDE SEQUENCE [LARGE SCALE GENOMIC DNA]</scope>
    <source>
        <strain evidence="5 6">DSM 24669</strain>
    </source>
</reference>
<dbReference type="SMART" id="SM00490">
    <property type="entry name" value="HELICc"/>
    <property type="match status" value="1"/>
</dbReference>
<dbReference type="GO" id="GO:0016787">
    <property type="term" value="F:hydrolase activity"/>
    <property type="evidence" value="ECO:0007669"/>
    <property type="project" value="UniProtKB-KW"/>
</dbReference>
<keyword evidence="2" id="KW-0547">Nucleotide-binding</keyword>
<dbReference type="PANTHER" id="PTHR45629">
    <property type="entry name" value="SNF2/RAD54 FAMILY MEMBER"/>
    <property type="match status" value="1"/>
</dbReference>
<dbReference type="RefSeq" id="WP_107302512.1">
    <property type="nucleotide sequence ID" value="NZ_AP024852.1"/>
</dbReference>
<feature type="domain" description="Helicase C-terminal" evidence="4">
    <location>
        <begin position="773"/>
        <end position="942"/>
    </location>
</feature>
<dbReference type="AlphaFoldDB" id="A0A2T3PAK8"/>
<dbReference type="CDD" id="cd18793">
    <property type="entry name" value="SF2_C_SNF"/>
    <property type="match status" value="1"/>
</dbReference>
<keyword evidence="2" id="KW-0347">Helicase</keyword>
<gene>
    <name evidence="5" type="ORF">C9I94_05535</name>
</gene>
<evidence type="ECO:0008006" key="7">
    <source>
        <dbReference type="Google" id="ProtNLM"/>
    </source>
</evidence>
<evidence type="ECO:0000313" key="5">
    <source>
        <dbReference type="EMBL" id="PSW26014.1"/>
    </source>
</evidence>
<dbReference type="InterPro" id="IPR001650">
    <property type="entry name" value="Helicase_C-like"/>
</dbReference>
<dbReference type="PROSITE" id="PS51192">
    <property type="entry name" value="HELICASE_ATP_BIND_1"/>
    <property type="match status" value="1"/>
</dbReference>
<dbReference type="Pfam" id="PF00176">
    <property type="entry name" value="SNF2-rel_dom"/>
    <property type="match status" value="1"/>
</dbReference>
<dbReference type="GO" id="GO:0005524">
    <property type="term" value="F:ATP binding"/>
    <property type="evidence" value="ECO:0007669"/>
    <property type="project" value="InterPro"/>
</dbReference>
<dbReference type="InterPro" id="IPR014001">
    <property type="entry name" value="Helicase_ATP-bd"/>
</dbReference>
<feature type="domain" description="Helicase ATP-binding" evidence="3">
    <location>
        <begin position="475"/>
        <end position="650"/>
    </location>
</feature>
<evidence type="ECO:0000259" key="4">
    <source>
        <dbReference type="PROSITE" id="PS51194"/>
    </source>
</evidence>
<dbReference type="InterPro" id="IPR049730">
    <property type="entry name" value="SNF2/RAD54-like_C"/>
</dbReference>
<keyword evidence="2" id="KW-0067">ATP-binding</keyword>
<dbReference type="SUPFAM" id="SSF52540">
    <property type="entry name" value="P-loop containing nucleoside triphosphate hydrolases"/>
    <property type="match status" value="2"/>
</dbReference>
<dbReference type="STRING" id="680026.AB733_15520"/>
<dbReference type="SMART" id="SM00487">
    <property type="entry name" value="DEXDc"/>
    <property type="match status" value="1"/>
</dbReference>
<dbReference type="EMBL" id="PYLZ01000002">
    <property type="protein sequence ID" value="PSW26014.1"/>
    <property type="molecule type" value="Genomic_DNA"/>
</dbReference>
<evidence type="ECO:0000259" key="3">
    <source>
        <dbReference type="PROSITE" id="PS51192"/>
    </source>
</evidence>
<dbReference type="InterPro" id="IPR038718">
    <property type="entry name" value="SNF2-like_sf"/>
</dbReference>
<name>A0A2T3PAK8_9GAMM</name>
<dbReference type="InterPro" id="IPR050496">
    <property type="entry name" value="SNF2_RAD54_helicase_repair"/>
</dbReference>
<dbReference type="PROSITE" id="PS51194">
    <property type="entry name" value="HELICASE_CTER"/>
    <property type="match status" value="1"/>
</dbReference>
<dbReference type="InterPro" id="IPR027417">
    <property type="entry name" value="P-loop_NTPase"/>
</dbReference>
<dbReference type="Pfam" id="PF00271">
    <property type="entry name" value="Helicase_C"/>
    <property type="match status" value="1"/>
</dbReference>